<dbReference type="AlphaFoldDB" id="A0A2P4TIE9"/>
<dbReference type="EMBL" id="PPHD01000038">
    <property type="protein sequence ID" value="POI36124.1"/>
    <property type="molecule type" value="Genomic_DNA"/>
</dbReference>
<dbReference type="SUPFAM" id="SSF49562">
    <property type="entry name" value="C2 domain (Calcium/lipid-binding domain, CaLB)"/>
    <property type="match status" value="1"/>
</dbReference>
<evidence type="ECO:0000313" key="2">
    <source>
        <dbReference type="Proteomes" id="UP000237246"/>
    </source>
</evidence>
<feature type="non-terminal residue" evidence="1">
    <location>
        <position position="1"/>
    </location>
</feature>
<keyword evidence="2" id="KW-1185">Reference proteome</keyword>
<dbReference type="Proteomes" id="UP000237246">
    <property type="component" value="Unassembled WGS sequence"/>
</dbReference>
<reference evidence="1 2" key="1">
    <citation type="submission" date="2018-01" db="EMBL/GenBank/DDBJ databases">
        <title>Comparison of the Chinese Bamboo Partridge and Red Junglefowl genome sequences highlights the importance of demography in genome evolution.</title>
        <authorList>
            <person name="Tiley G.P."/>
            <person name="Kimball R.T."/>
            <person name="Braun E.L."/>
            <person name="Burleigh J.G."/>
        </authorList>
    </citation>
    <scope>NUCLEOTIDE SEQUENCE [LARGE SCALE GENOMIC DNA]</scope>
    <source>
        <strain evidence="1">RTK389</strain>
        <tissue evidence="1">Blood</tissue>
    </source>
</reference>
<proteinExistence type="predicted"/>
<dbReference type="InterPro" id="IPR035892">
    <property type="entry name" value="C2_domain_sf"/>
</dbReference>
<comment type="caution">
    <text evidence="1">The sequence shown here is derived from an EMBL/GenBank/DDBJ whole genome shotgun (WGS) entry which is preliminary data.</text>
</comment>
<name>A0A2P4TIE9_BAMTH</name>
<evidence type="ECO:0000313" key="1">
    <source>
        <dbReference type="EMBL" id="POI36124.1"/>
    </source>
</evidence>
<organism evidence="1 2">
    <name type="scientific">Bambusicola thoracicus</name>
    <name type="common">Chinese bamboo-partridge</name>
    <name type="synonym">Perdix thoracica</name>
    <dbReference type="NCBI Taxonomy" id="9083"/>
    <lineage>
        <taxon>Eukaryota</taxon>
        <taxon>Metazoa</taxon>
        <taxon>Chordata</taxon>
        <taxon>Craniata</taxon>
        <taxon>Vertebrata</taxon>
        <taxon>Euteleostomi</taxon>
        <taxon>Archelosauria</taxon>
        <taxon>Archosauria</taxon>
        <taxon>Dinosauria</taxon>
        <taxon>Saurischia</taxon>
        <taxon>Theropoda</taxon>
        <taxon>Coelurosauria</taxon>
        <taxon>Aves</taxon>
        <taxon>Neognathae</taxon>
        <taxon>Galloanserae</taxon>
        <taxon>Galliformes</taxon>
        <taxon>Phasianidae</taxon>
        <taxon>Perdicinae</taxon>
        <taxon>Bambusicola</taxon>
    </lineage>
</organism>
<dbReference type="OrthoDB" id="270970at2759"/>
<accession>A0A2P4TIE9</accession>
<sequence length="175" mass="19811">RNTSVALANCKNYRYEKSPQSRPVSINWTAAGDSHAFLLRPLIAEQYIYIILCCSLQNVLELTVCDEDTITPDDQLLTVRFDVAKIQPGEKVRLSFELNPENREELEVEFLLDNIPGVSEKIVTNGVLVSREVSCVEVQVDDTKMRNSYTSEVIDLSGLSIFFVPQKMQTNVEHT</sequence>
<protein>
    <submittedName>
        <fullName evidence="1">Uncharacterized protein</fullName>
    </submittedName>
</protein>
<gene>
    <name evidence="1" type="ORF">CIB84_000123</name>
</gene>
<dbReference type="Gene3D" id="2.60.40.150">
    <property type="entry name" value="C2 domain"/>
    <property type="match status" value="1"/>
</dbReference>